<proteinExistence type="predicted"/>
<protein>
    <submittedName>
        <fullName evidence="2">Uncharacterized protein</fullName>
    </submittedName>
</protein>
<feature type="region of interest" description="Disordered" evidence="1">
    <location>
        <begin position="172"/>
        <end position="227"/>
    </location>
</feature>
<name>A0A249MQ61_SPHXE</name>
<accession>A0A249MQ61</accession>
<evidence type="ECO:0000256" key="1">
    <source>
        <dbReference type="SAM" id="MobiDB-lite"/>
    </source>
</evidence>
<dbReference type="AlphaFoldDB" id="A0A249MQ61"/>
<dbReference type="KEGG" id="shyd:CJD35_02755"/>
<reference evidence="2 3" key="1">
    <citation type="submission" date="2017-08" db="EMBL/GenBank/DDBJ databases">
        <title>Whole Genome Sequence of Sphingobium hydrophobicum C1: Insights into Adaption to the Electronic-waste Contaminated Sediment.</title>
        <authorList>
            <person name="Song D."/>
            <person name="Chen X."/>
            <person name="Xu M."/>
        </authorList>
    </citation>
    <scope>NUCLEOTIDE SEQUENCE [LARGE SCALE GENOMIC DNA]</scope>
    <source>
        <strain evidence="2 3">C1</strain>
    </source>
</reference>
<sequence>MASPCEGYQGDGLCFRMFRHRSTALSCDLADDRRVMGYLQVDPGPHASDPFCIGAALSDGSSRPIDVAAAGWSTTVYDDAMKEAVYQRVKSMPFVGPAAPDLRCAGIAQRPFKVFRTSAGFEDAYVAAKSQKAALEAWGARSNLFASGMAEIVTDPQLTKAALAQPGKVIRAPRGTPAQHLAAAGTPRPRRAKSGRKGQDGNSVAPSLVRAKPKPKPSRSRLDNATHALEKQRRQFADALSEIDRRIADLRQERETLRSKRDLALAKLEERRDREDKAYRSALDRWRGQAEP</sequence>
<organism evidence="2 3">
    <name type="scientific">Sphingobium xenophagum</name>
    <dbReference type="NCBI Taxonomy" id="121428"/>
    <lineage>
        <taxon>Bacteria</taxon>
        <taxon>Pseudomonadati</taxon>
        <taxon>Pseudomonadota</taxon>
        <taxon>Alphaproteobacteria</taxon>
        <taxon>Sphingomonadales</taxon>
        <taxon>Sphingomonadaceae</taxon>
        <taxon>Sphingobium</taxon>
    </lineage>
</organism>
<evidence type="ECO:0000313" key="2">
    <source>
        <dbReference type="EMBL" id="ASY43493.1"/>
    </source>
</evidence>
<feature type="region of interest" description="Disordered" evidence="1">
    <location>
        <begin position="270"/>
        <end position="292"/>
    </location>
</feature>
<dbReference type="EMBL" id="CP022745">
    <property type="protein sequence ID" value="ASY43493.1"/>
    <property type="molecule type" value="Genomic_DNA"/>
</dbReference>
<evidence type="ECO:0000313" key="3">
    <source>
        <dbReference type="Proteomes" id="UP000217141"/>
    </source>
</evidence>
<gene>
    <name evidence="2" type="ORF">CJD35_02755</name>
</gene>
<dbReference type="Proteomes" id="UP000217141">
    <property type="component" value="Chromosome I"/>
</dbReference>